<keyword evidence="3" id="KW-0482">Metalloprotease</keyword>
<gene>
    <name evidence="3" type="ORF">EJ02DRAFT_439001</name>
</gene>
<evidence type="ECO:0000256" key="1">
    <source>
        <dbReference type="SAM" id="MobiDB-lite"/>
    </source>
</evidence>
<dbReference type="EMBL" id="ML976236">
    <property type="protein sequence ID" value="KAF1935774.1"/>
    <property type="molecule type" value="Genomic_DNA"/>
</dbReference>
<dbReference type="GO" id="GO:0006508">
    <property type="term" value="P:proteolysis"/>
    <property type="evidence" value="ECO:0007669"/>
    <property type="project" value="UniProtKB-KW"/>
</dbReference>
<evidence type="ECO:0000259" key="2">
    <source>
        <dbReference type="Pfam" id="PF05547"/>
    </source>
</evidence>
<dbReference type="OrthoDB" id="9986966at2759"/>
<name>A0A6A5S8C1_9PLEO</name>
<dbReference type="AlphaFoldDB" id="A0A6A5S8C1"/>
<protein>
    <submittedName>
        <fullName evidence="3">M6 metalloprotease</fullName>
    </submittedName>
</protein>
<sequence length="490" mass="53927">MQASGERGATNSEATKKASMILQGERGIPGLNDGTIFPRSHYTQPLPSWLWAMRRLKGSRFVVPSDVSNGAIAIAGEVVGPFTLPNKLSHYANKHAGHGWPEPNSQTMANDAFEAAISSTDLKQYDNDGNDYVDAFVVVHASKGAEETGDLEDIWNVKWTLPTPREAHGVKVYGFLSAPEDAKCDVCAHELGHLVFGWPDLWDSSHNSSGIRNWWWCQTRCKASQGWIETVTEMENHQITLEDVKRGHKTHRLWTNGEETSKEYFLIEHRQLTGFDEYLPASGLLIWHIDEAAYSNIDPLHPKIKLIQANNLNLIKTSGSCGNAGDAYPASTKSTFNSTLSPPSKAYSGKDTFVSITNIPAPSPSMTFAITVTRIDPTLMRCTTFWYTASRMRTSPKPTASTATTQANSSSSSPTATMIMPWGDGTWYFQNAQSGQFRNLDTREDGDGVVMAPADAGRATQRWRVEAIRGITEEGFHGRGLTVGRSVALI</sequence>
<dbReference type="Pfam" id="PF05547">
    <property type="entry name" value="Peptidase_M6"/>
    <property type="match status" value="1"/>
</dbReference>
<feature type="region of interest" description="Disordered" evidence="1">
    <location>
        <begin position="394"/>
        <end position="415"/>
    </location>
</feature>
<feature type="compositionally biased region" description="Low complexity" evidence="1">
    <location>
        <begin position="395"/>
        <end position="415"/>
    </location>
</feature>
<dbReference type="GO" id="GO:0008237">
    <property type="term" value="F:metallopeptidase activity"/>
    <property type="evidence" value="ECO:0007669"/>
    <property type="project" value="UniProtKB-KW"/>
</dbReference>
<evidence type="ECO:0000313" key="4">
    <source>
        <dbReference type="Proteomes" id="UP000800038"/>
    </source>
</evidence>
<dbReference type="Proteomes" id="UP000800038">
    <property type="component" value="Unassembled WGS sequence"/>
</dbReference>
<organism evidence="3 4">
    <name type="scientific">Clathrospora elynae</name>
    <dbReference type="NCBI Taxonomy" id="706981"/>
    <lineage>
        <taxon>Eukaryota</taxon>
        <taxon>Fungi</taxon>
        <taxon>Dikarya</taxon>
        <taxon>Ascomycota</taxon>
        <taxon>Pezizomycotina</taxon>
        <taxon>Dothideomycetes</taxon>
        <taxon>Pleosporomycetidae</taxon>
        <taxon>Pleosporales</taxon>
        <taxon>Diademaceae</taxon>
        <taxon>Clathrospora</taxon>
    </lineage>
</organism>
<keyword evidence="3" id="KW-0645">Protease</keyword>
<accession>A0A6A5S8C1</accession>
<dbReference type="InterPro" id="IPR008757">
    <property type="entry name" value="Peptidase_M6-like_domain"/>
</dbReference>
<feature type="domain" description="Peptidase M6-like" evidence="2">
    <location>
        <begin position="68"/>
        <end position="217"/>
    </location>
</feature>
<dbReference type="PANTHER" id="PTHR41775:SF1">
    <property type="entry name" value="PEPTIDASE M6-LIKE DOMAIN-CONTAINING PROTEIN"/>
    <property type="match status" value="1"/>
</dbReference>
<proteinExistence type="predicted"/>
<keyword evidence="4" id="KW-1185">Reference proteome</keyword>
<evidence type="ECO:0000313" key="3">
    <source>
        <dbReference type="EMBL" id="KAF1935774.1"/>
    </source>
</evidence>
<dbReference type="PANTHER" id="PTHR41775">
    <property type="entry name" value="SECRETED PROTEIN-RELATED"/>
    <property type="match status" value="1"/>
</dbReference>
<keyword evidence="3" id="KW-0378">Hydrolase</keyword>
<reference evidence="3" key="1">
    <citation type="journal article" date="2020" name="Stud. Mycol.">
        <title>101 Dothideomycetes genomes: a test case for predicting lifestyles and emergence of pathogens.</title>
        <authorList>
            <person name="Haridas S."/>
            <person name="Albert R."/>
            <person name="Binder M."/>
            <person name="Bloem J."/>
            <person name="Labutti K."/>
            <person name="Salamov A."/>
            <person name="Andreopoulos B."/>
            <person name="Baker S."/>
            <person name="Barry K."/>
            <person name="Bills G."/>
            <person name="Bluhm B."/>
            <person name="Cannon C."/>
            <person name="Castanera R."/>
            <person name="Culley D."/>
            <person name="Daum C."/>
            <person name="Ezra D."/>
            <person name="Gonzalez J."/>
            <person name="Henrissat B."/>
            <person name="Kuo A."/>
            <person name="Liang C."/>
            <person name="Lipzen A."/>
            <person name="Lutzoni F."/>
            <person name="Magnuson J."/>
            <person name="Mondo S."/>
            <person name="Nolan M."/>
            <person name="Ohm R."/>
            <person name="Pangilinan J."/>
            <person name="Park H.-J."/>
            <person name="Ramirez L."/>
            <person name="Alfaro M."/>
            <person name="Sun H."/>
            <person name="Tritt A."/>
            <person name="Yoshinaga Y."/>
            <person name="Zwiers L.-H."/>
            <person name="Turgeon B."/>
            <person name="Goodwin S."/>
            <person name="Spatafora J."/>
            <person name="Crous P."/>
            <person name="Grigoriev I."/>
        </authorList>
    </citation>
    <scope>NUCLEOTIDE SEQUENCE</scope>
    <source>
        <strain evidence="3">CBS 161.51</strain>
    </source>
</reference>